<evidence type="ECO:0000313" key="6">
    <source>
        <dbReference type="EMBL" id="HEQ88600.1"/>
    </source>
</evidence>
<dbReference type="EMBL" id="DSHW01000321">
    <property type="protein sequence ID" value="HEQ88600.1"/>
    <property type="molecule type" value="Genomic_DNA"/>
</dbReference>
<evidence type="ECO:0000256" key="3">
    <source>
        <dbReference type="ARBA" id="ARBA00023163"/>
    </source>
</evidence>
<dbReference type="Gene3D" id="1.10.357.10">
    <property type="entry name" value="Tetracycline Repressor, domain 2"/>
    <property type="match status" value="1"/>
</dbReference>
<evidence type="ECO:0000256" key="1">
    <source>
        <dbReference type="ARBA" id="ARBA00023015"/>
    </source>
</evidence>
<dbReference type="InterPro" id="IPR036271">
    <property type="entry name" value="Tet_transcr_reg_TetR-rel_C_sf"/>
</dbReference>
<dbReference type="GO" id="GO:0003700">
    <property type="term" value="F:DNA-binding transcription factor activity"/>
    <property type="evidence" value="ECO:0007669"/>
    <property type="project" value="TreeGrafter"/>
</dbReference>
<keyword evidence="1" id="KW-0805">Transcription regulation</keyword>
<accession>A0A7V2EF42</accession>
<dbReference type="PANTHER" id="PTHR30055">
    <property type="entry name" value="HTH-TYPE TRANSCRIPTIONAL REGULATOR RUTR"/>
    <property type="match status" value="1"/>
</dbReference>
<evidence type="ECO:0000256" key="4">
    <source>
        <dbReference type="PROSITE-ProRule" id="PRU00335"/>
    </source>
</evidence>
<evidence type="ECO:0000256" key="2">
    <source>
        <dbReference type="ARBA" id="ARBA00023125"/>
    </source>
</evidence>
<dbReference type="AlphaFoldDB" id="A0A7V2EF42"/>
<evidence type="ECO:0000259" key="5">
    <source>
        <dbReference type="PROSITE" id="PS50977"/>
    </source>
</evidence>
<name>A0A7V2EF42_9BACT</name>
<dbReference type="PANTHER" id="PTHR30055:SF234">
    <property type="entry name" value="HTH-TYPE TRANSCRIPTIONAL REGULATOR BETI"/>
    <property type="match status" value="1"/>
</dbReference>
<dbReference type="InterPro" id="IPR001647">
    <property type="entry name" value="HTH_TetR"/>
</dbReference>
<reference evidence="6" key="1">
    <citation type="journal article" date="2020" name="mSystems">
        <title>Genome- and Community-Level Interaction Insights into Carbon Utilization and Element Cycling Functions of Hydrothermarchaeota in Hydrothermal Sediment.</title>
        <authorList>
            <person name="Zhou Z."/>
            <person name="Liu Y."/>
            <person name="Xu W."/>
            <person name="Pan J."/>
            <person name="Luo Z.H."/>
            <person name="Li M."/>
        </authorList>
    </citation>
    <scope>NUCLEOTIDE SEQUENCE [LARGE SCALE GENOMIC DNA]</scope>
    <source>
        <strain evidence="6">SpSt-186</strain>
    </source>
</reference>
<dbReference type="SUPFAM" id="SSF46689">
    <property type="entry name" value="Homeodomain-like"/>
    <property type="match status" value="1"/>
</dbReference>
<dbReference type="PROSITE" id="PS50977">
    <property type="entry name" value="HTH_TETR_2"/>
    <property type="match status" value="1"/>
</dbReference>
<comment type="caution">
    <text evidence="6">The sequence shown here is derived from an EMBL/GenBank/DDBJ whole genome shotgun (WGS) entry which is preliminary data.</text>
</comment>
<keyword evidence="3" id="KW-0804">Transcription</keyword>
<organism evidence="6">
    <name type="scientific">Thermoanaerobaculum aquaticum</name>
    <dbReference type="NCBI Taxonomy" id="1312852"/>
    <lineage>
        <taxon>Bacteria</taxon>
        <taxon>Pseudomonadati</taxon>
        <taxon>Acidobacteriota</taxon>
        <taxon>Thermoanaerobaculia</taxon>
        <taxon>Thermoanaerobaculales</taxon>
        <taxon>Thermoanaerobaculaceae</taxon>
        <taxon>Thermoanaerobaculum</taxon>
    </lineage>
</organism>
<proteinExistence type="predicted"/>
<dbReference type="SUPFAM" id="SSF48498">
    <property type="entry name" value="Tetracyclin repressor-like, C-terminal domain"/>
    <property type="match status" value="1"/>
</dbReference>
<gene>
    <name evidence="6" type="ORF">ENP06_04225</name>
</gene>
<dbReference type="InterPro" id="IPR009057">
    <property type="entry name" value="Homeodomain-like_sf"/>
</dbReference>
<sequence>MPKGEGKEAVIQKILKAALEVFAEKGFSAATMDDIASRAGVNKAMLYYYLGDKQELFSRTVLSAIAPVEKAAKEIALLKTPVSQRLMQLQAAFAQALASNSYLPRLMLRMLVTEVEHIPAEVLHAMAQVFGVTRQLVAEGVRLGSLRPASPWLVHLLLLGSLGFAWEAGKLLDRMGKLGLWDEPPLAPPNEKLAAELSQVLLYGISLERRQA</sequence>
<dbReference type="Pfam" id="PF00440">
    <property type="entry name" value="TetR_N"/>
    <property type="match status" value="1"/>
</dbReference>
<dbReference type="PRINTS" id="PR00455">
    <property type="entry name" value="HTHTETR"/>
</dbReference>
<feature type="domain" description="HTH tetR-type" evidence="5">
    <location>
        <begin position="8"/>
        <end position="68"/>
    </location>
</feature>
<feature type="DNA-binding region" description="H-T-H motif" evidence="4">
    <location>
        <begin position="31"/>
        <end position="50"/>
    </location>
</feature>
<keyword evidence="2 4" id="KW-0238">DNA-binding</keyword>
<dbReference type="GO" id="GO:0000976">
    <property type="term" value="F:transcription cis-regulatory region binding"/>
    <property type="evidence" value="ECO:0007669"/>
    <property type="project" value="TreeGrafter"/>
</dbReference>
<dbReference type="InterPro" id="IPR050109">
    <property type="entry name" value="HTH-type_TetR-like_transc_reg"/>
</dbReference>
<protein>
    <submittedName>
        <fullName evidence="6">TetR/AcrR family transcriptional regulator</fullName>
    </submittedName>
</protein>